<proteinExistence type="predicted"/>
<dbReference type="EMBL" id="JAFIDN010000006">
    <property type="protein sequence ID" value="MBP3192806.1"/>
    <property type="molecule type" value="Genomic_DNA"/>
</dbReference>
<protein>
    <submittedName>
        <fullName evidence="1">Uncharacterized protein</fullName>
    </submittedName>
</protein>
<dbReference type="Gene3D" id="3.40.630.10">
    <property type="entry name" value="Zn peptidases"/>
    <property type="match status" value="1"/>
</dbReference>
<accession>A0A8J7SA21</accession>
<gene>
    <name evidence="1" type="ORF">NATSA_09035</name>
</gene>
<dbReference type="RefSeq" id="WP_210511860.1">
    <property type="nucleotide sequence ID" value="NZ_JAFIDN010000006.1"/>
</dbReference>
<organism evidence="1 2">
    <name type="scientific">Natronogracilivirga saccharolytica</name>
    <dbReference type="NCBI Taxonomy" id="2812953"/>
    <lineage>
        <taxon>Bacteria</taxon>
        <taxon>Pseudomonadati</taxon>
        <taxon>Balneolota</taxon>
        <taxon>Balneolia</taxon>
        <taxon>Balneolales</taxon>
        <taxon>Cyclonatronaceae</taxon>
        <taxon>Natronogracilivirga</taxon>
    </lineage>
</organism>
<dbReference type="SUPFAM" id="SSF53187">
    <property type="entry name" value="Zn-dependent exopeptidases"/>
    <property type="match status" value="1"/>
</dbReference>
<evidence type="ECO:0000313" key="1">
    <source>
        <dbReference type="EMBL" id="MBP3192806.1"/>
    </source>
</evidence>
<dbReference type="AlphaFoldDB" id="A0A8J7SA21"/>
<comment type="caution">
    <text evidence="1">The sequence shown here is derived from an EMBL/GenBank/DDBJ whole genome shotgun (WGS) entry which is preliminary data.</text>
</comment>
<sequence>MDDIIKIIEKIAAVPSFSSYEDRLHPLMNELLEKVPGSELYHVPDNNLVAAVPGNRDVKPVALTAHLDKINHFGESPPDRLPFHDDGTRVTGQMDNTAGLAICIWLAILAEKRSFPPLYLLFSEMEESYGLKHHPHLLKNDGKGLHHGIGAERISRFLISENMLPQAVITVDTTPLFKEKKGVALYSEHWNFTGCEPGDPEKKRTDVVRNQLTEIDPDLFVSNNTNDYLHYGAELNRDKSAGIPSLAIEPAIYPYHTINEAVHLEDIARVIRILERWLERTE</sequence>
<reference evidence="1" key="1">
    <citation type="submission" date="2021-02" db="EMBL/GenBank/DDBJ databases">
        <title>Natronogracilivirga saccharolytica gen. nov. sp. nov. a new anaerobic, haloalkiliphilic carbohydrate-fermenting bacterium from soda lake and proposing of Cyclonatronumiaceae fam. nov. in the phylum Balneolaeota.</title>
        <authorList>
            <person name="Zhilina T.N."/>
            <person name="Sorokin D.Y."/>
            <person name="Zavarzina D.G."/>
            <person name="Toshchakov S.V."/>
            <person name="Kublanov I.V."/>
        </authorList>
    </citation>
    <scope>NUCLEOTIDE SEQUENCE</scope>
    <source>
        <strain evidence="1">Z-1702</strain>
    </source>
</reference>
<evidence type="ECO:0000313" key="2">
    <source>
        <dbReference type="Proteomes" id="UP000673975"/>
    </source>
</evidence>
<name>A0A8J7SA21_9BACT</name>
<dbReference type="Proteomes" id="UP000673975">
    <property type="component" value="Unassembled WGS sequence"/>
</dbReference>
<keyword evidence="2" id="KW-1185">Reference proteome</keyword>